<keyword evidence="4 5" id="KW-0472">Membrane</keyword>
<dbReference type="Pfam" id="PF01124">
    <property type="entry name" value="MAPEG"/>
    <property type="match status" value="1"/>
</dbReference>
<organism evidence="6 7">
    <name type="scientific">Celeribacter halophilus</name>
    <dbReference type="NCBI Taxonomy" id="576117"/>
    <lineage>
        <taxon>Bacteria</taxon>
        <taxon>Pseudomonadati</taxon>
        <taxon>Pseudomonadota</taxon>
        <taxon>Alphaproteobacteria</taxon>
        <taxon>Rhodobacterales</taxon>
        <taxon>Roseobacteraceae</taxon>
        <taxon>Celeribacter</taxon>
    </lineage>
</organism>
<dbReference type="GO" id="GO:0016020">
    <property type="term" value="C:membrane"/>
    <property type="evidence" value="ECO:0007669"/>
    <property type="project" value="UniProtKB-SubCell"/>
</dbReference>
<dbReference type="SUPFAM" id="SSF161084">
    <property type="entry name" value="MAPEG domain-like"/>
    <property type="match status" value="1"/>
</dbReference>
<evidence type="ECO:0000313" key="6">
    <source>
        <dbReference type="EMBL" id="SFJ58353.1"/>
    </source>
</evidence>
<name>A0A1I3SI47_9RHOB</name>
<protein>
    <submittedName>
        <fullName evidence="6">Uncharacterized conserved protein, MAPEG superfamily</fullName>
    </submittedName>
</protein>
<keyword evidence="3 5" id="KW-1133">Transmembrane helix</keyword>
<sequence>MIMTPLLTLLALVGLLHIAQFAVASYMANVDLGQGYTTSPRDRAPSREMRVGTARMLRAYDNHIQMFPFFAAGVLLIHLSGQSSTVTVAAASVYLIARMLYVPAYAFGWQPWRSLIWVTAMLCCAILFIAALL</sequence>
<reference evidence="6 7" key="1">
    <citation type="submission" date="2016-10" db="EMBL/GenBank/DDBJ databases">
        <authorList>
            <person name="de Groot N.N."/>
        </authorList>
    </citation>
    <scope>NUCLEOTIDE SEQUENCE [LARGE SCALE GENOMIC DNA]</scope>
    <source>
        <strain evidence="6 7">CGMCC 1.8891</strain>
    </source>
</reference>
<evidence type="ECO:0000256" key="3">
    <source>
        <dbReference type="ARBA" id="ARBA00022989"/>
    </source>
</evidence>
<evidence type="ECO:0000256" key="1">
    <source>
        <dbReference type="ARBA" id="ARBA00004370"/>
    </source>
</evidence>
<dbReference type="PANTHER" id="PTHR35371">
    <property type="entry name" value="INNER MEMBRANE PROTEIN"/>
    <property type="match status" value="1"/>
</dbReference>
<feature type="transmembrane region" description="Helical" evidence="5">
    <location>
        <begin position="64"/>
        <end position="81"/>
    </location>
</feature>
<accession>A0A1I3SI47</accession>
<dbReference type="EMBL" id="FORY01000006">
    <property type="protein sequence ID" value="SFJ58353.1"/>
    <property type="molecule type" value="Genomic_DNA"/>
</dbReference>
<evidence type="ECO:0000313" key="7">
    <source>
        <dbReference type="Proteomes" id="UP000183299"/>
    </source>
</evidence>
<feature type="transmembrane region" description="Helical" evidence="5">
    <location>
        <begin position="88"/>
        <end position="108"/>
    </location>
</feature>
<feature type="transmembrane region" description="Helical" evidence="5">
    <location>
        <begin position="114"/>
        <end position="132"/>
    </location>
</feature>
<comment type="subcellular location">
    <subcellularLocation>
        <location evidence="1">Membrane</location>
    </subcellularLocation>
</comment>
<dbReference type="Proteomes" id="UP000183299">
    <property type="component" value="Unassembled WGS sequence"/>
</dbReference>
<gene>
    <name evidence="6" type="ORF">SAMN04488138_106227</name>
</gene>
<evidence type="ECO:0000256" key="2">
    <source>
        <dbReference type="ARBA" id="ARBA00022692"/>
    </source>
</evidence>
<keyword evidence="2 5" id="KW-0812">Transmembrane</keyword>
<dbReference type="Gene3D" id="1.20.120.550">
    <property type="entry name" value="Membrane associated eicosanoid/glutathione metabolism-like domain"/>
    <property type="match status" value="1"/>
</dbReference>
<keyword evidence="7" id="KW-1185">Reference proteome</keyword>
<dbReference type="PANTHER" id="PTHR35371:SF1">
    <property type="entry name" value="BLR7753 PROTEIN"/>
    <property type="match status" value="1"/>
</dbReference>
<evidence type="ECO:0000256" key="4">
    <source>
        <dbReference type="ARBA" id="ARBA00023136"/>
    </source>
</evidence>
<proteinExistence type="predicted"/>
<dbReference type="STRING" id="576117.SAMN04488138_106227"/>
<dbReference type="RefSeq" id="WP_231730564.1">
    <property type="nucleotide sequence ID" value="NZ_FORY01000006.1"/>
</dbReference>
<evidence type="ECO:0000256" key="5">
    <source>
        <dbReference type="SAM" id="Phobius"/>
    </source>
</evidence>
<dbReference type="GeneID" id="98665358"/>
<dbReference type="InterPro" id="IPR023352">
    <property type="entry name" value="MAPEG-like_dom_sf"/>
</dbReference>
<dbReference type="InterPro" id="IPR001129">
    <property type="entry name" value="Membr-assoc_MAPEG"/>
</dbReference>
<dbReference type="AlphaFoldDB" id="A0A1I3SI47"/>